<dbReference type="Proteomes" id="UP001357437">
    <property type="component" value="Unassembled WGS sequence"/>
</dbReference>
<protein>
    <recommendedName>
        <fullName evidence="3">DUF1983 domain-containing protein</fullName>
    </recommendedName>
</protein>
<sequence>MDNKKSEPLAGLSFGYLLRIQDAIADQLDHLKYCWEQSHGASSEGKVPVIFLGERYTVFAGGYTPEEIKDAIERIQAGRKEKADKKLVGETVLNDACVQPGTIQSEKLGNATISSSYSIRVNDSESEKRRVAGMISFKGSLFRAQAVATRVELSDDMREAVVDAVRNSDLFVSLRAEMIGQAASIDSLKSAVHDAIRNATQPGGLLYGKR</sequence>
<comment type="caution">
    <text evidence="1">The sequence shown here is derived from an EMBL/GenBank/DDBJ whole genome shotgun (WGS) entry which is preliminary data.</text>
</comment>
<evidence type="ECO:0000313" key="2">
    <source>
        <dbReference type="Proteomes" id="UP001357437"/>
    </source>
</evidence>
<reference evidence="1 2" key="1">
    <citation type="submission" date="2024-01" db="EMBL/GenBank/DDBJ databases">
        <title>Comparative Genomics of Leclercia adecarboxylata Strains Isolated from Several Sources.</title>
        <authorList>
            <person name="Yescas-Zazueta V."/>
            <person name="Balbuena-Alonso M.G."/>
            <person name="Valencia D."/>
            <person name="Mendez-Pfeiffer P.A."/>
            <person name="Ballesteros-Monrreal M.G."/>
            <person name="Rocha-Gracia R.D.C."/>
            <person name="Barrios-Villa E."/>
        </authorList>
    </citation>
    <scope>NUCLEOTIDE SEQUENCE [LARGE SCALE GENOMIC DNA]</scope>
    <source>
        <strain evidence="1 2">33MEM</strain>
    </source>
</reference>
<dbReference type="EMBL" id="JAYMCU010000042">
    <property type="protein sequence ID" value="MEC3938276.1"/>
    <property type="molecule type" value="Genomic_DNA"/>
</dbReference>
<accession>A0ABU6I9K3</accession>
<proteinExistence type="predicted"/>
<gene>
    <name evidence="1" type="ORF">VOF76_19125</name>
</gene>
<name>A0ABU6I9K3_9ENTR</name>
<organism evidence="1 2">
    <name type="scientific">Leclercia adecarboxylata</name>
    <dbReference type="NCBI Taxonomy" id="83655"/>
    <lineage>
        <taxon>Bacteria</taxon>
        <taxon>Pseudomonadati</taxon>
        <taxon>Pseudomonadota</taxon>
        <taxon>Gammaproteobacteria</taxon>
        <taxon>Enterobacterales</taxon>
        <taxon>Enterobacteriaceae</taxon>
        <taxon>Leclercia</taxon>
    </lineage>
</organism>
<dbReference type="RefSeq" id="WP_150870558.1">
    <property type="nucleotide sequence ID" value="NZ_CBCYJT010000036.1"/>
</dbReference>
<keyword evidence="2" id="KW-1185">Reference proteome</keyword>
<evidence type="ECO:0008006" key="3">
    <source>
        <dbReference type="Google" id="ProtNLM"/>
    </source>
</evidence>
<evidence type="ECO:0000313" key="1">
    <source>
        <dbReference type="EMBL" id="MEC3938276.1"/>
    </source>
</evidence>